<keyword evidence="2" id="KW-0813">Transport</keyword>
<name>A0A317U0P2_9GAMM</name>
<evidence type="ECO:0000256" key="1">
    <source>
        <dbReference type="ARBA" id="ARBA00004141"/>
    </source>
</evidence>
<evidence type="ECO:0000256" key="2">
    <source>
        <dbReference type="ARBA" id="ARBA00022448"/>
    </source>
</evidence>
<organism evidence="8 10">
    <name type="scientific">Legionella qingyii</name>
    <dbReference type="NCBI Taxonomy" id="2184757"/>
    <lineage>
        <taxon>Bacteria</taxon>
        <taxon>Pseudomonadati</taxon>
        <taxon>Pseudomonadota</taxon>
        <taxon>Gammaproteobacteria</taxon>
        <taxon>Legionellales</taxon>
        <taxon>Legionellaceae</taxon>
        <taxon>Legionella</taxon>
    </lineage>
</organism>
<protein>
    <recommendedName>
        <fullName evidence="7">Cytochrome b/b6 C-terminal region profile domain-containing protein</fullName>
    </recommendedName>
</protein>
<dbReference type="EMBL" id="QHJG01000054">
    <property type="protein sequence ID" value="PWY53930.1"/>
    <property type="molecule type" value="Genomic_DNA"/>
</dbReference>
<evidence type="ECO:0000256" key="6">
    <source>
        <dbReference type="ARBA" id="ARBA00023136"/>
    </source>
</evidence>
<comment type="subcellular location">
    <subcellularLocation>
        <location evidence="1">Membrane</location>
        <topology evidence="1">Multi-pass membrane protein</topology>
    </subcellularLocation>
</comment>
<dbReference type="GO" id="GO:0016491">
    <property type="term" value="F:oxidoreductase activity"/>
    <property type="evidence" value="ECO:0007669"/>
    <property type="project" value="InterPro"/>
</dbReference>
<sequence length="37" mass="4489">MPQWYFLHFYCVLNNAQENSLSFLVFLGFQEKNPSYL</sequence>
<gene>
    <name evidence="8" type="ORF">DGG96_19625</name>
    <name evidence="9" type="ORF">ELY20_16390</name>
</gene>
<dbReference type="AlphaFoldDB" id="A0A317U0P2"/>
<dbReference type="GO" id="GO:0016020">
    <property type="term" value="C:membrane"/>
    <property type="evidence" value="ECO:0007669"/>
    <property type="project" value="UniProtKB-SubCell"/>
</dbReference>
<accession>A0A317U0P2</accession>
<keyword evidence="3" id="KW-0812">Transmembrane</keyword>
<comment type="caution">
    <text evidence="8">The sequence shown here is derived from an EMBL/GenBank/DDBJ whole genome shotgun (WGS) entry which is preliminary data.</text>
</comment>
<evidence type="ECO:0000313" key="8">
    <source>
        <dbReference type="EMBL" id="PWY53930.1"/>
    </source>
</evidence>
<evidence type="ECO:0000313" key="11">
    <source>
        <dbReference type="Proteomes" id="UP000287374"/>
    </source>
</evidence>
<dbReference type="GO" id="GO:0009055">
    <property type="term" value="F:electron transfer activity"/>
    <property type="evidence" value="ECO:0007669"/>
    <property type="project" value="InterPro"/>
</dbReference>
<feature type="domain" description="Cytochrome b/b6 C-terminal region profile" evidence="7">
    <location>
        <begin position="1"/>
        <end position="37"/>
    </location>
</feature>
<reference evidence="9 11" key="2">
    <citation type="submission" date="2018-12" db="EMBL/GenBank/DDBJ databases">
        <title>Legionella sp,whole genome shotgun sequence.</title>
        <authorList>
            <person name="Wu H."/>
        </authorList>
    </citation>
    <scope>NUCLEOTIDE SEQUENCE [LARGE SCALE GENOMIC DNA]</scope>
    <source>
        <strain evidence="11">km489</strain>
        <strain evidence="9">Km489</strain>
    </source>
</reference>
<evidence type="ECO:0000256" key="4">
    <source>
        <dbReference type="ARBA" id="ARBA00022982"/>
    </source>
</evidence>
<reference evidence="8 10" key="1">
    <citation type="submission" date="2018-05" db="EMBL/GenBank/DDBJ databases">
        <title>Legionella qingyii sp.nov., whole genome shotgun sequence.</title>
        <authorList>
            <person name="Wu H."/>
            <person name="Zhu Q."/>
            <person name="Hu C."/>
        </authorList>
    </citation>
    <scope>NUCLEOTIDE SEQUENCE [LARGE SCALE GENOMIC DNA]</scope>
    <source>
        <strain evidence="8 10">HEB18</strain>
    </source>
</reference>
<dbReference type="Proteomes" id="UP000247152">
    <property type="component" value="Unassembled WGS sequence"/>
</dbReference>
<dbReference type="PROSITE" id="PS51003">
    <property type="entry name" value="CYTB_CTER"/>
    <property type="match status" value="1"/>
</dbReference>
<evidence type="ECO:0000313" key="10">
    <source>
        <dbReference type="Proteomes" id="UP000247152"/>
    </source>
</evidence>
<dbReference type="InterPro" id="IPR005798">
    <property type="entry name" value="Cyt_b/b6_C"/>
</dbReference>
<evidence type="ECO:0000313" key="9">
    <source>
        <dbReference type="EMBL" id="RUR18635.1"/>
    </source>
</evidence>
<evidence type="ECO:0000259" key="7">
    <source>
        <dbReference type="PROSITE" id="PS51003"/>
    </source>
</evidence>
<dbReference type="EMBL" id="RZGX01000035">
    <property type="protein sequence ID" value="RUR18635.1"/>
    <property type="molecule type" value="Genomic_DNA"/>
</dbReference>
<evidence type="ECO:0000256" key="5">
    <source>
        <dbReference type="ARBA" id="ARBA00022989"/>
    </source>
</evidence>
<keyword evidence="6" id="KW-0472">Membrane</keyword>
<keyword evidence="11" id="KW-1185">Reference proteome</keyword>
<dbReference type="RefSeq" id="WP_110144172.1">
    <property type="nucleotide sequence ID" value="NZ_QHJG01000054.1"/>
</dbReference>
<keyword evidence="4" id="KW-0249">Electron transport</keyword>
<keyword evidence="5" id="KW-1133">Transmembrane helix</keyword>
<evidence type="ECO:0000256" key="3">
    <source>
        <dbReference type="ARBA" id="ARBA00022692"/>
    </source>
</evidence>
<dbReference type="Proteomes" id="UP000287374">
    <property type="component" value="Unassembled WGS sequence"/>
</dbReference>
<proteinExistence type="predicted"/>